<keyword evidence="8" id="KW-1185">Reference proteome</keyword>
<protein>
    <submittedName>
        <fullName evidence="7">G3264 protein</fullName>
    </submittedName>
</protein>
<evidence type="ECO:0000259" key="6">
    <source>
        <dbReference type="Pfam" id="PF00590"/>
    </source>
</evidence>
<evidence type="ECO:0000256" key="3">
    <source>
        <dbReference type="ARBA" id="ARBA00022603"/>
    </source>
</evidence>
<evidence type="ECO:0000256" key="1">
    <source>
        <dbReference type="ARBA" id="ARBA00022490"/>
    </source>
</evidence>
<feature type="domain" description="Tetrapyrrole methylase" evidence="6">
    <location>
        <begin position="35"/>
        <end position="235"/>
    </location>
</feature>
<reference evidence="7 8" key="1">
    <citation type="submission" date="2024-06" db="EMBL/GenBank/DDBJ databases">
        <authorList>
            <person name="Kraege A."/>
            <person name="Thomma B."/>
        </authorList>
    </citation>
    <scope>NUCLEOTIDE SEQUENCE [LARGE SCALE GENOMIC DNA]</scope>
</reference>
<evidence type="ECO:0000256" key="4">
    <source>
        <dbReference type="ARBA" id="ARBA00022679"/>
    </source>
</evidence>
<dbReference type="Proteomes" id="UP001497392">
    <property type="component" value="Unassembled WGS sequence"/>
</dbReference>
<keyword evidence="5" id="KW-0949">S-adenosyl-L-methionine</keyword>
<dbReference type="InterPro" id="IPR008189">
    <property type="entry name" value="rRNA_ssu_MeTfrase_I"/>
</dbReference>
<dbReference type="PANTHER" id="PTHR46111">
    <property type="entry name" value="RIBOSOMAL RNA SMALL SUBUNIT METHYLTRANSFERASE I"/>
    <property type="match status" value="1"/>
</dbReference>
<dbReference type="CDD" id="cd11648">
    <property type="entry name" value="RsmI"/>
    <property type="match status" value="1"/>
</dbReference>
<dbReference type="SUPFAM" id="SSF53790">
    <property type="entry name" value="Tetrapyrrole methylase"/>
    <property type="match status" value="1"/>
</dbReference>
<proteinExistence type="inferred from homology"/>
<accession>A0ABP1FSI5</accession>
<dbReference type="EMBL" id="CAXHTA020000005">
    <property type="protein sequence ID" value="CAL5221128.1"/>
    <property type="molecule type" value="Genomic_DNA"/>
</dbReference>
<dbReference type="Pfam" id="PF00590">
    <property type="entry name" value="TP_methylase"/>
    <property type="match status" value="1"/>
</dbReference>
<keyword evidence="3" id="KW-0489">Methyltransferase</keyword>
<dbReference type="Gene3D" id="3.40.1010.10">
    <property type="entry name" value="Cobalt-precorrin-4 Transmethylase, Domain 1"/>
    <property type="match status" value="1"/>
</dbReference>
<dbReference type="InterPro" id="IPR035996">
    <property type="entry name" value="4pyrrol_Methylase_sf"/>
</dbReference>
<dbReference type="PANTHER" id="PTHR46111:SF1">
    <property type="entry name" value="RIBOSOMAL RNA SMALL SUBUNIT METHYLTRANSFERASE I"/>
    <property type="match status" value="1"/>
</dbReference>
<dbReference type="Gene3D" id="3.30.950.10">
    <property type="entry name" value="Methyltransferase, Cobalt-precorrin-4 Transmethylase, Domain 2"/>
    <property type="match status" value="1"/>
</dbReference>
<keyword evidence="2" id="KW-0698">rRNA processing</keyword>
<evidence type="ECO:0000313" key="7">
    <source>
        <dbReference type="EMBL" id="CAL5221128.1"/>
    </source>
</evidence>
<keyword evidence="4" id="KW-0808">Transferase</keyword>
<dbReference type="InterPro" id="IPR014777">
    <property type="entry name" value="4pyrrole_Mease_sub1"/>
</dbReference>
<dbReference type="InterPro" id="IPR000878">
    <property type="entry name" value="4pyrrol_Mease"/>
</dbReference>
<evidence type="ECO:0000256" key="2">
    <source>
        <dbReference type="ARBA" id="ARBA00022552"/>
    </source>
</evidence>
<dbReference type="InterPro" id="IPR014776">
    <property type="entry name" value="4pyrrole_Mease_sub2"/>
</dbReference>
<organism evidence="7 8">
    <name type="scientific">Coccomyxa viridis</name>
    <dbReference type="NCBI Taxonomy" id="1274662"/>
    <lineage>
        <taxon>Eukaryota</taxon>
        <taxon>Viridiplantae</taxon>
        <taxon>Chlorophyta</taxon>
        <taxon>core chlorophytes</taxon>
        <taxon>Trebouxiophyceae</taxon>
        <taxon>Trebouxiophyceae incertae sedis</taxon>
        <taxon>Coccomyxaceae</taxon>
        <taxon>Coccomyxa</taxon>
    </lineage>
</organism>
<keyword evidence="1" id="KW-0963">Cytoplasm</keyword>
<dbReference type="InterPro" id="IPR018063">
    <property type="entry name" value="SAM_MeTrfase_RsmI_CS"/>
</dbReference>
<gene>
    <name evidence="7" type="primary">g3264</name>
    <name evidence="7" type="ORF">VP750_LOCUS2787</name>
</gene>
<dbReference type="NCBIfam" id="TIGR00096">
    <property type="entry name" value="16S rRNA (cytidine(1402)-2'-O)-methyltransferase"/>
    <property type="match status" value="1"/>
</dbReference>
<dbReference type="PROSITE" id="PS01296">
    <property type="entry name" value="RSMI"/>
    <property type="match status" value="1"/>
</dbReference>
<comment type="caution">
    <text evidence="7">The sequence shown here is derived from an EMBL/GenBank/DDBJ whole genome shotgun (WGS) entry which is preliminary data.</text>
</comment>
<dbReference type="PIRSF" id="PIRSF005917">
    <property type="entry name" value="MTase_YraL"/>
    <property type="match status" value="1"/>
</dbReference>
<dbReference type="HAMAP" id="MF_01877">
    <property type="entry name" value="16SrRNA_methyltr_I"/>
    <property type="match status" value="1"/>
</dbReference>
<evidence type="ECO:0000256" key="5">
    <source>
        <dbReference type="ARBA" id="ARBA00022691"/>
    </source>
</evidence>
<sequence>MAPASAVSDSEKTPSWQGHYVMDTLKAPSRLAAGLYIVATPIGNLEDITLRALHVLRDAEFILAEDTRHTRKLLTYFGLSSRLYSFHEHNEHEKESQVLERVRGGAAVALVSDAGVPAVSDPGAKLVAGAVAQGLTVVPVPGPSAVLAALVASGIACDTFQFVGFLHAKQGQRQKQLKRLAGNPATLIFFIPPHGLASVLADMASAFGEGRRCVIARELTKVHEQFHRGKLGDLAGEVKAVPLKGEVTVVVEGAVSSEAASLIDDTALQEHLMELIRAGVQPSQAARLVSKLLNLPKGQVYDMAVRIASQEL</sequence>
<name>A0ABP1FSI5_9CHLO</name>
<evidence type="ECO:0000313" key="8">
    <source>
        <dbReference type="Proteomes" id="UP001497392"/>
    </source>
</evidence>